<dbReference type="PANTHER" id="PTHR37297">
    <property type="entry name" value="PROTEIN NRDI"/>
    <property type="match status" value="1"/>
</dbReference>
<dbReference type="NCBIfam" id="TIGR00333">
    <property type="entry name" value="nrdI"/>
    <property type="match status" value="1"/>
</dbReference>
<dbReference type="EMBL" id="JAUSQX010000001">
    <property type="protein sequence ID" value="MDP9805821.1"/>
    <property type="molecule type" value="Genomic_DNA"/>
</dbReference>
<dbReference type="Pfam" id="PF07972">
    <property type="entry name" value="Flavodoxin_NdrI"/>
    <property type="match status" value="1"/>
</dbReference>
<dbReference type="Gene3D" id="3.40.50.360">
    <property type="match status" value="1"/>
</dbReference>
<accession>A0ABT9NEK2</accession>
<proteinExistence type="inferred from homology"/>
<dbReference type="InterPro" id="IPR004465">
    <property type="entry name" value="RNR_NrdI"/>
</dbReference>
<comment type="similarity">
    <text evidence="2 4">Belongs to the NrdI family.</text>
</comment>
<comment type="function">
    <text evidence="1 4">Probably involved in ribonucleotide reductase function.</text>
</comment>
<dbReference type="InterPro" id="IPR029039">
    <property type="entry name" value="Flavoprotein-like_sf"/>
</dbReference>
<dbReference type="Proteomes" id="UP001243212">
    <property type="component" value="Unassembled WGS sequence"/>
</dbReference>
<gene>
    <name evidence="4" type="primary">nrdI</name>
    <name evidence="5" type="ORF">J2S70_000403</name>
</gene>
<comment type="caution">
    <text evidence="5">The sequence shown here is derived from an EMBL/GenBank/DDBJ whole genome shotgun (WGS) entry which is preliminary data.</text>
</comment>
<evidence type="ECO:0000313" key="5">
    <source>
        <dbReference type="EMBL" id="MDP9805821.1"/>
    </source>
</evidence>
<evidence type="ECO:0000256" key="2">
    <source>
        <dbReference type="ARBA" id="ARBA00009942"/>
    </source>
</evidence>
<dbReference type="HAMAP" id="MF_00128">
    <property type="entry name" value="NrdI"/>
    <property type="match status" value="1"/>
</dbReference>
<reference evidence="5 6" key="1">
    <citation type="submission" date="2023-07" db="EMBL/GenBank/DDBJ databases">
        <title>Sequencing the genomes of 1000 actinobacteria strains.</title>
        <authorList>
            <person name="Klenk H.-P."/>
        </authorList>
    </citation>
    <scope>NUCLEOTIDE SEQUENCE [LARGE SCALE GENOMIC DNA]</scope>
    <source>
        <strain evidence="5 6">DSM 17163</strain>
    </source>
</reference>
<evidence type="ECO:0000256" key="4">
    <source>
        <dbReference type="HAMAP-Rule" id="MF_00128"/>
    </source>
</evidence>
<dbReference type="SUPFAM" id="SSF52218">
    <property type="entry name" value="Flavoproteins"/>
    <property type="match status" value="1"/>
</dbReference>
<sequence length="157" mass="17410">MRSRPTSSRFTMRPIAAQDSPSVVYFSSVSENTKRFVEKLGLPAIRIPLRPAREGMIQVVNPYVLFVPTYGGGKQAASVPKQVIHFLNDPTNRSLIRGVIPSGNRNFGVDYCKAGDIISAKCDVPELYRYELTGTSLDVREVRGIITSLFENTNSQT</sequence>
<evidence type="ECO:0000256" key="3">
    <source>
        <dbReference type="ARBA" id="ARBA00020129"/>
    </source>
</evidence>
<keyword evidence="6" id="KW-1185">Reference proteome</keyword>
<dbReference type="PANTHER" id="PTHR37297:SF1">
    <property type="entry name" value="PROTEIN NRDI"/>
    <property type="match status" value="1"/>
</dbReference>
<name>A0ABT9NEK2_9ACTO</name>
<organism evidence="5 6">
    <name type="scientific">Trueperella bonasi</name>
    <dbReference type="NCBI Taxonomy" id="312286"/>
    <lineage>
        <taxon>Bacteria</taxon>
        <taxon>Bacillati</taxon>
        <taxon>Actinomycetota</taxon>
        <taxon>Actinomycetes</taxon>
        <taxon>Actinomycetales</taxon>
        <taxon>Actinomycetaceae</taxon>
        <taxon>Trueperella</taxon>
    </lineage>
</organism>
<dbReference type="InterPro" id="IPR020852">
    <property type="entry name" value="RNR_Ib_NrdI_bac"/>
</dbReference>
<evidence type="ECO:0000313" key="6">
    <source>
        <dbReference type="Proteomes" id="UP001243212"/>
    </source>
</evidence>
<evidence type="ECO:0000256" key="1">
    <source>
        <dbReference type="ARBA" id="ARBA00003999"/>
    </source>
</evidence>
<dbReference type="PIRSF" id="PIRSF005087">
    <property type="entry name" value="NrdI"/>
    <property type="match status" value="1"/>
</dbReference>
<protein>
    <recommendedName>
        <fullName evidence="3 4">Protein NrdI</fullName>
    </recommendedName>
</protein>